<proteinExistence type="inferred from homology"/>
<evidence type="ECO:0000259" key="6">
    <source>
        <dbReference type="PROSITE" id="PS51686"/>
    </source>
</evidence>
<keyword evidence="8" id="KW-1185">Reference proteome</keyword>
<dbReference type="InterPro" id="IPR023267">
    <property type="entry name" value="RCMT"/>
</dbReference>
<dbReference type="Pfam" id="PF01189">
    <property type="entry name" value="Methyltr_RsmB-F"/>
    <property type="match status" value="1"/>
</dbReference>
<comment type="similarity">
    <text evidence="5">Belongs to the class I-like SAM-binding methyltransferase superfamily. RsmB/NOP family.</text>
</comment>
<dbReference type="InterPro" id="IPR001678">
    <property type="entry name" value="MeTrfase_RsmB-F_NOP2_dom"/>
</dbReference>
<evidence type="ECO:0000256" key="3">
    <source>
        <dbReference type="ARBA" id="ARBA00022691"/>
    </source>
</evidence>
<keyword evidence="3 5" id="KW-0949">S-adenosyl-L-methionine</keyword>
<accession>A0ABS9VL45</accession>
<feature type="active site" description="Nucleophile" evidence="5">
    <location>
        <position position="332"/>
    </location>
</feature>
<dbReference type="PRINTS" id="PR02008">
    <property type="entry name" value="RCMTFAMILY"/>
</dbReference>
<gene>
    <name evidence="7" type="ORF">LZ016_03805</name>
</gene>
<sequence length="391" mass="42165">MTPAARLQAAIEILDEVIVSARDDGAPADTIVTRYFKTRRYAGSKDRRAVRELVFRAIRAVAQRPSSGRAAVLALAEDDPSLNDLFGEPRGPEPLVDGEEVSERGVVPEWLGAELSPLVEPDEWRAMLERAPLDLRVNIARASREDVLGEFEGAEPTPLSPWGIRLAADTRIDEHAAFARGLVEVQDEGSQLIALACDAKGGERILDLCAGAGGKSLALAAAAPSAAILATDSNRARLSKLGPRAERAQAAIEVRLLNPPNELQELSDWRGQADVVLVDAPCSGSGTWRRNPEGRWRLTPERLDRVVGVQKRLLEMAAEMVKPGGRLVYAVCSLLSREGAGQIQGFLDGHSSWIVEETPIAAGRLDGAGRLLTPGHDATDGFFVARLVRFC</sequence>
<evidence type="ECO:0000313" key="7">
    <source>
        <dbReference type="EMBL" id="MCH8615229.1"/>
    </source>
</evidence>
<dbReference type="RefSeq" id="WP_241445944.1">
    <property type="nucleotide sequence ID" value="NZ_JAKZHW010000001.1"/>
</dbReference>
<protein>
    <submittedName>
        <fullName evidence="7">RsmB/NOP family class I SAM-dependent RNA methyltransferase</fullName>
    </submittedName>
</protein>
<evidence type="ECO:0000256" key="2">
    <source>
        <dbReference type="ARBA" id="ARBA00022679"/>
    </source>
</evidence>
<dbReference type="PANTHER" id="PTHR22807">
    <property type="entry name" value="NOP2 YEAST -RELATED NOL1/NOP2/FMU SUN DOMAIN-CONTAINING"/>
    <property type="match status" value="1"/>
</dbReference>
<dbReference type="InterPro" id="IPR049560">
    <property type="entry name" value="MeTrfase_RsmB-F_NOP2_cat"/>
</dbReference>
<dbReference type="Gene3D" id="3.30.70.1170">
    <property type="entry name" value="Sun protein, domain 3"/>
    <property type="match status" value="1"/>
</dbReference>
<evidence type="ECO:0000256" key="1">
    <source>
        <dbReference type="ARBA" id="ARBA00022603"/>
    </source>
</evidence>
<keyword evidence="2 5" id="KW-0808">Transferase</keyword>
<dbReference type="InterPro" id="IPR029063">
    <property type="entry name" value="SAM-dependent_MTases_sf"/>
</dbReference>
<keyword evidence="1 5" id="KW-0489">Methyltransferase</keyword>
<evidence type="ECO:0000256" key="5">
    <source>
        <dbReference type="PROSITE-ProRule" id="PRU01023"/>
    </source>
</evidence>
<dbReference type="EMBL" id="JAKZHW010000001">
    <property type="protein sequence ID" value="MCH8615229.1"/>
    <property type="molecule type" value="Genomic_DNA"/>
</dbReference>
<dbReference type="GO" id="GO:0008168">
    <property type="term" value="F:methyltransferase activity"/>
    <property type="evidence" value="ECO:0007669"/>
    <property type="project" value="UniProtKB-KW"/>
</dbReference>
<dbReference type="PANTHER" id="PTHR22807:SF53">
    <property type="entry name" value="RIBOSOMAL RNA SMALL SUBUNIT METHYLTRANSFERASE B-RELATED"/>
    <property type="match status" value="1"/>
</dbReference>
<dbReference type="Proteomes" id="UP001203058">
    <property type="component" value="Unassembled WGS sequence"/>
</dbReference>
<name>A0ABS9VL45_9SPHN</name>
<dbReference type="SUPFAM" id="SSF53335">
    <property type="entry name" value="S-adenosyl-L-methionine-dependent methyltransferases"/>
    <property type="match status" value="1"/>
</dbReference>
<organism evidence="7 8">
    <name type="scientific">Sphingomonas telluris</name>
    <dbReference type="NCBI Taxonomy" id="2907998"/>
    <lineage>
        <taxon>Bacteria</taxon>
        <taxon>Pseudomonadati</taxon>
        <taxon>Pseudomonadota</taxon>
        <taxon>Alphaproteobacteria</taxon>
        <taxon>Sphingomonadales</taxon>
        <taxon>Sphingomonadaceae</taxon>
        <taxon>Sphingomonas</taxon>
    </lineage>
</organism>
<feature type="domain" description="SAM-dependent MTase RsmB/NOP-type" evidence="6">
    <location>
        <begin position="107"/>
        <end position="390"/>
    </location>
</feature>
<feature type="binding site" evidence="5">
    <location>
        <position position="279"/>
    </location>
    <ligand>
        <name>S-adenosyl-L-methionine</name>
        <dbReference type="ChEBI" id="CHEBI:59789"/>
    </ligand>
</feature>
<evidence type="ECO:0000313" key="8">
    <source>
        <dbReference type="Proteomes" id="UP001203058"/>
    </source>
</evidence>
<reference evidence="7 8" key="1">
    <citation type="submission" date="2022-03" db="EMBL/GenBank/DDBJ databases">
        <authorList>
            <person name="Jo J.-H."/>
            <person name="Im W.-T."/>
        </authorList>
    </citation>
    <scope>NUCLEOTIDE SEQUENCE [LARGE SCALE GENOMIC DNA]</scope>
    <source>
        <strain evidence="7 8">SM33</strain>
    </source>
</reference>
<dbReference type="GO" id="GO:0032259">
    <property type="term" value="P:methylation"/>
    <property type="evidence" value="ECO:0007669"/>
    <property type="project" value="UniProtKB-KW"/>
</dbReference>
<feature type="binding site" evidence="5">
    <location>
        <position position="232"/>
    </location>
    <ligand>
        <name>S-adenosyl-L-methionine</name>
        <dbReference type="ChEBI" id="CHEBI:59789"/>
    </ligand>
</feature>
<comment type="caution">
    <text evidence="5">Lacks conserved residue(s) required for the propagation of feature annotation.</text>
</comment>
<dbReference type="PROSITE" id="PS51686">
    <property type="entry name" value="SAM_MT_RSMB_NOP"/>
    <property type="match status" value="1"/>
</dbReference>
<keyword evidence="4 5" id="KW-0694">RNA-binding</keyword>
<comment type="caution">
    <text evidence="7">The sequence shown here is derived from an EMBL/GenBank/DDBJ whole genome shotgun (WGS) entry which is preliminary data.</text>
</comment>
<evidence type="ECO:0000256" key="4">
    <source>
        <dbReference type="ARBA" id="ARBA00022884"/>
    </source>
</evidence>
<dbReference type="Gene3D" id="3.40.50.150">
    <property type="entry name" value="Vaccinia Virus protein VP39"/>
    <property type="match status" value="1"/>
</dbReference>